<reference evidence="1 2" key="1">
    <citation type="submission" date="2018-06" db="EMBL/GenBank/DDBJ databases">
        <title>Genome Sequence of the Brown Rot Fungal Pathogen Monilinia fructigena.</title>
        <authorList>
            <person name="Landi L."/>
            <person name="De Miccolis Angelini R.M."/>
            <person name="Pollastro S."/>
            <person name="Abate D."/>
            <person name="Faretra F."/>
            <person name="Romanazzi G."/>
        </authorList>
    </citation>
    <scope>NUCLEOTIDE SEQUENCE [LARGE SCALE GENOMIC DNA]</scope>
    <source>
        <strain evidence="1 2">Mfrg269</strain>
    </source>
</reference>
<comment type="caution">
    <text evidence="1">The sequence shown here is derived from an EMBL/GenBank/DDBJ whole genome shotgun (WGS) entry which is preliminary data.</text>
</comment>
<dbReference type="Proteomes" id="UP000249056">
    <property type="component" value="Unassembled WGS sequence"/>
</dbReference>
<evidence type="ECO:0000313" key="2">
    <source>
        <dbReference type="Proteomes" id="UP000249056"/>
    </source>
</evidence>
<proteinExistence type="predicted"/>
<protein>
    <submittedName>
        <fullName evidence="1">Uncharacterized protein</fullName>
    </submittedName>
</protein>
<keyword evidence="2" id="KW-1185">Reference proteome</keyword>
<dbReference type="EMBL" id="QKRW01000008">
    <property type="protein sequence ID" value="RAL66101.1"/>
    <property type="molecule type" value="Genomic_DNA"/>
</dbReference>
<evidence type="ECO:0000313" key="1">
    <source>
        <dbReference type="EMBL" id="RAL66101.1"/>
    </source>
</evidence>
<sequence>MPNVYVCTIPQIGSRPCTYTMQHKKAIHQYFIPDFLPRLSRCLLSRRHDKMDINMRCDQEYSPIVRNATIYFVNATT</sequence>
<organism evidence="1 2">
    <name type="scientific">Monilinia fructigena</name>
    <dbReference type="NCBI Taxonomy" id="38457"/>
    <lineage>
        <taxon>Eukaryota</taxon>
        <taxon>Fungi</taxon>
        <taxon>Dikarya</taxon>
        <taxon>Ascomycota</taxon>
        <taxon>Pezizomycotina</taxon>
        <taxon>Leotiomycetes</taxon>
        <taxon>Helotiales</taxon>
        <taxon>Sclerotiniaceae</taxon>
        <taxon>Monilinia</taxon>
    </lineage>
</organism>
<name>A0A395J167_9HELO</name>
<gene>
    <name evidence="1" type="ORF">DID88_005759</name>
</gene>
<dbReference type="AlphaFoldDB" id="A0A395J167"/>
<accession>A0A395J167</accession>